<evidence type="ECO:0000256" key="1">
    <source>
        <dbReference type="SAM" id="SignalP"/>
    </source>
</evidence>
<accession>A0A437JYU6</accession>
<protein>
    <recommendedName>
        <fullName evidence="4">EF-hand domain-containing protein</fullName>
    </recommendedName>
</protein>
<name>A0A437JYU6_9BURK</name>
<comment type="caution">
    <text evidence="2">The sequence shown here is derived from an EMBL/GenBank/DDBJ whole genome shotgun (WGS) entry which is preliminary data.</text>
</comment>
<dbReference type="PROSITE" id="PS51257">
    <property type="entry name" value="PROKAR_LIPOPROTEIN"/>
    <property type="match status" value="1"/>
</dbReference>
<evidence type="ECO:0000313" key="2">
    <source>
        <dbReference type="EMBL" id="RVT52777.1"/>
    </source>
</evidence>
<feature type="signal peptide" evidence="1">
    <location>
        <begin position="1"/>
        <end position="20"/>
    </location>
</feature>
<dbReference type="EMBL" id="SACT01000002">
    <property type="protein sequence ID" value="RVT52777.1"/>
    <property type="molecule type" value="Genomic_DNA"/>
</dbReference>
<dbReference type="PROSITE" id="PS00018">
    <property type="entry name" value="EF_HAND_1"/>
    <property type="match status" value="1"/>
</dbReference>
<dbReference type="Proteomes" id="UP000288178">
    <property type="component" value="Unassembled WGS sequence"/>
</dbReference>
<dbReference type="RefSeq" id="WP_128198149.1">
    <property type="nucleotide sequence ID" value="NZ_SACT01000002.1"/>
</dbReference>
<evidence type="ECO:0000313" key="3">
    <source>
        <dbReference type="Proteomes" id="UP000288178"/>
    </source>
</evidence>
<reference evidence="2 3" key="1">
    <citation type="submission" date="2019-01" db="EMBL/GenBank/DDBJ databases">
        <authorList>
            <person name="Chen W.-M."/>
        </authorList>
    </citation>
    <scope>NUCLEOTIDE SEQUENCE [LARGE SCALE GENOMIC DNA]</scope>
    <source>
        <strain evidence="2 3">ICH-3</strain>
    </source>
</reference>
<proteinExistence type="predicted"/>
<gene>
    <name evidence="2" type="ORF">ENE75_10220</name>
</gene>
<keyword evidence="3" id="KW-1185">Reference proteome</keyword>
<sequence length="343" mass="34417">MNLSRFPTLIVAAAALTACGGGGGTAPTVDIPNGVRSGVATAGADINAGNAASFAGPLARAVLTGASGDLLDPTGGTTASPSAAAGRPAMAAATPTLVGATLMHWLGHLQAGQTVAGSRRQALAVQTEVLPCTVSGTLQVSFDDADGDQAISAGDVIAFLATACVEDPALPAINGGFTMTVNAATLASDGEPTALDVSASFQDFTLAGYGTLNGAFRLWARQETAASARLRISYLGTQVSEPTGAAVYDFDVDGLANVATGSFELGGGFGLGGQTYAIATVTRLGYAVDASPSSGELRLRDAGGDEVRLLPRSALSFDLEYWPAGAAQPALVLDDLLWDDYTD</sequence>
<keyword evidence="1" id="KW-0732">Signal</keyword>
<dbReference type="AlphaFoldDB" id="A0A437JYU6"/>
<organism evidence="2 3">
    <name type="scientific">Rubrivivax albus</name>
    <dbReference type="NCBI Taxonomy" id="2499835"/>
    <lineage>
        <taxon>Bacteria</taxon>
        <taxon>Pseudomonadati</taxon>
        <taxon>Pseudomonadota</taxon>
        <taxon>Betaproteobacteria</taxon>
        <taxon>Burkholderiales</taxon>
        <taxon>Sphaerotilaceae</taxon>
        <taxon>Rubrivivax</taxon>
    </lineage>
</organism>
<evidence type="ECO:0008006" key="4">
    <source>
        <dbReference type="Google" id="ProtNLM"/>
    </source>
</evidence>
<feature type="chain" id="PRO_5019268440" description="EF-hand domain-containing protein" evidence="1">
    <location>
        <begin position="21"/>
        <end position="343"/>
    </location>
</feature>
<dbReference type="InterPro" id="IPR018247">
    <property type="entry name" value="EF_Hand_1_Ca_BS"/>
</dbReference>